<dbReference type="InterPro" id="IPR001387">
    <property type="entry name" value="Cro/C1-type_HTH"/>
</dbReference>
<name>A0A6J6J3J1_9ZZZZ</name>
<organism evidence="2">
    <name type="scientific">freshwater metagenome</name>
    <dbReference type="NCBI Taxonomy" id="449393"/>
    <lineage>
        <taxon>unclassified sequences</taxon>
        <taxon>metagenomes</taxon>
        <taxon>ecological metagenomes</taxon>
    </lineage>
</organism>
<accession>A0A6J6J3J1</accession>
<dbReference type="SMART" id="SM00530">
    <property type="entry name" value="HTH_XRE"/>
    <property type="match status" value="1"/>
</dbReference>
<gene>
    <name evidence="2" type="ORF">UFOPK2046_00365</name>
</gene>
<dbReference type="AlphaFoldDB" id="A0A6J6J3J1"/>
<sequence>MDMDKLDKQQEILKVCKRLRSLRESKALTLLDVEQRSEGEVTAIALGSYERGHRQISVSKLLQIARIYGVPASDILTQKAERVEPTRITFDLRKIGQSTLSESVKLARVLNEIAQMRGD</sequence>
<dbReference type="CDD" id="cd00093">
    <property type="entry name" value="HTH_XRE"/>
    <property type="match status" value="1"/>
</dbReference>
<dbReference type="InterPro" id="IPR010982">
    <property type="entry name" value="Lambda_DNA-bd_dom_sf"/>
</dbReference>
<dbReference type="Pfam" id="PF01381">
    <property type="entry name" value="HTH_3"/>
    <property type="match status" value="1"/>
</dbReference>
<dbReference type="EMBL" id="CAEZVP010000046">
    <property type="protein sequence ID" value="CAB4631083.1"/>
    <property type="molecule type" value="Genomic_DNA"/>
</dbReference>
<reference evidence="2" key="1">
    <citation type="submission" date="2020-05" db="EMBL/GenBank/DDBJ databases">
        <authorList>
            <person name="Chiriac C."/>
            <person name="Salcher M."/>
            <person name="Ghai R."/>
            <person name="Kavagutti S V."/>
        </authorList>
    </citation>
    <scope>NUCLEOTIDE SEQUENCE</scope>
</reference>
<dbReference type="SUPFAM" id="SSF47413">
    <property type="entry name" value="lambda repressor-like DNA-binding domains"/>
    <property type="match status" value="1"/>
</dbReference>
<evidence type="ECO:0000259" key="1">
    <source>
        <dbReference type="PROSITE" id="PS50943"/>
    </source>
</evidence>
<protein>
    <submittedName>
        <fullName evidence="2">Unannotated protein</fullName>
    </submittedName>
</protein>
<proteinExistence type="predicted"/>
<feature type="domain" description="HTH cro/C1-type" evidence="1">
    <location>
        <begin position="19"/>
        <end position="75"/>
    </location>
</feature>
<dbReference type="GO" id="GO:0003677">
    <property type="term" value="F:DNA binding"/>
    <property type="evidence" value="ECO:0007669"/>
    <property type="project" value="InterPro"/>
</dbReference>
<dbReference type="PROSITE" id="PS50943">
    <property type="entry name" value="HTH_CROC1"/>
    <property type="match status" value="1"/>
</dbReference>
<dbReference type="Gene3D" id="1.10.260.40">
    <property type="entry name" value="lambda repressor-like DNA-binding domains"/>
    <property type="match status" value="1"/>
</dbReference>
<evidence type="ECO:0000313" key="2">
    <source>
        <dbReference type="EMBL" id="CAB4631083.1"/>
    </source>
</evidence>